<name>A0A0M0JQR9_9EUKA</name>
<evidence type="ECO:0000313" key="3">
    <source>
        <dbReference type="Proteomes" id="UP000037460"/>
    </source>
</evidence>
<gene>
    <name evidence="2" type="ORF">Ctob_008712</name>
</gene>
<keyword evidence="1" id="KW-0812">Transmembrane</keyword>
<keyword evidence="1" id="KW-1133">Transmembrane helix</keyword>
<dbReference type="AlphaFoldDB" id="A0A0M0JQR9"/>
<dbReference type="EMBL" id="JWZX01002509">
    <property type="protein sequence ID" value="KOO28825.1"/>
    <property type="molecule type" value="Genomic_DNA"/>
</dbReference>
<feature type="transmembrane region" description="Helical" evidence="1">
    <location>
        <begin position="31"/>
        <end position="53"/>
    </location>
</feature>
<sequence length="163" mass="18766">MLYADKEDLKTQLAKDLCGVREKEMALYARNLTMVGTHSALLAGFAFTILSQYKFKEPMEGYLAYETEEALGMWKNNRALFMFPQHSESQVRSFKMGFSAWTWNTWFQQIFQILHLLFTALGMTLNLWTLYTSVITNILGVHLALRGPEGSIDKAVRHDCDCH</sequence>
<evidence type="ECO:0000256" key="1">
    <source>
        <dbReference type="SAM" id="Phobius"/>
    </source>
</evidence>
<feature type="transmembrane region" description="Helical" evidence="1">
    <location>
        <begin position="106"/>
        <end position="128"/>
    </location>
</feature>
<comment type="caution">
    <text evidence="2">The sequence shown here is derived from an EMBL/GenBank/DDBJ whole genome shotgun (WGS) entry which is preliminary data.</text>
</comment>
<reference evidence="3" key="1">
    <citation type="journal article" date="2015" name="PLoS Genet.">
        <title>Genome Sequence and Transcriptome Analyses of Chrysochromulina tobin: Metabolic Tools for Enhanced Algal Fitness in the Prominent Order Prymnesiales (Haptophyceae).</title>
        <authorList>
            <person name="Hovde B.T."/>
            <person name="Deodato C.R."/>
            <person name="Hunsperger H.M."/>
            <person name="Ryken S.A."/>
            <person name="Yost W."/>
            <person name="Jha R.K."/>
            <person name="Patterson J."/>
            <person name="Monnat R.J. Jr."/>
            <person name="Barlow S.B."/>
            <person name="Starkenburg S.R."/>
            <person name="Cattolico R.A."/>
        </authorList>
    </citation>
    <scope>NUCLEOTIDE SEQUENCE</scope>
    <source>
        <strain evidence="3">CCMP291</strain>
    </source>
</reference>
<keyword evidence="1" id="KW-0472">Membrane</keyword>
<dbReference type="OrthoDB" id="10565308at2759"/>
<keyword evidence="3" id="KW-1185">Reference proteome</keyword>
<accession>A0A0M0JQR9</accession>
<protein>
    <submittedName>
        <fullName evidence="2">Uncharacterized protein</fullName>
    </submittedName>
</protein>
<proteinExistence type="predicted"/>
<evidence type="ECO:0000313" key="2">
    <source>
        <dbReference type="EMBL" id="KOO28825.1"/>
    </source>
</evidence>
<organism evidence="2 3">
    <name type="scientific">Chrysochromulina tobinii</name>
    <dbReference type="NCBI Taxonomy" id="1460289"/>
    <lineage>
        <taxon>Eukaryota</taxon>
        <taxon>Haptista</taxon>
        <taxon>Haptophyta</taxon>
        <taxon>Prymnesiophyceae</taxon>
        <taxon>Prymnesiales</taxon>
        <taxon>Chrysochromulinaceae</taxon>
        <taxon>Chrysochromulina</taxon>
    </lineage>
</organism>
<dbReference type="Proteomes" id="UP000037460">
    <property type="component" value="Unassembled WGS sequence"/>
</dbReference>